<evidence type="ECO:0000313" key="3">
    <source>
        <dbReference type="Proteomes" id="UP000034034"/>
    </source>
</evidence>
<protein>
    <submittedName>
        <fullName evidence="2">Membrane protein</fullName>
    </submittedName>
</protein>
<feature type="transmembrane region" description="Helical" evidence="1">
    <location>
        <begin position="20"/>
        <end position="43"/>
    </location>
</feature>
<dbReference type="RefSeq" id="WP_046723622.1">
    <property type="nucleotide sequence ID" value="NZ_CP009922.3"/>
</dbReference>
<keyword evidence="1" id="KW-0812">Transmembrane</keyword>
<accession>A0A0F7FSY5</accession>
<dbReference type="Proteomes" id="UP000034034">
    <property type="component" value="Chromosome"/>
</dbReference>
<keyword evidence="1" id="KW-1133">Transmembrane helix</keyword>
<organism evidence="2 3">
    <name type="scientific">Streptomyces xiamenensis</name>
    <dbReference type="NCBI Taxonomy" id="408015"/>
    <lineage>
        <taxon>Bacteria</taxon>
        <taxon>Bacillati</taxon>
        <taxon>Actinomycetota</taxon>
        <taxon>Actinomycetes</taxon>
        <taxon>Kitasatosporales</taxon>
        <taxon>Streptomycetaceae</taxon>
        <taxon>Streptomyces</taxon>
    </lineage>
</organism>
<gene>
    <name evidence="2" type="ORF">SXIM_19150</name>
</gene>
<dbReference type="KEGG" id="sxi:SXIM_19150"/>
<evidence type="ECO:0000313" key="2">
    <source>
        <dbReference type="EMBL" id="AKG43299.1"/>
    </source>
</evidence>
<proteinExistence type="predicted"/>
<name>A0A0F7FSY5_9ACTN</name>
<dbReference type="PATRIC" id="fig|408015.6.peg.1946"/>
<keyword evidence="1" id="KW-0472">Membrane</keyword>
<feature type="transmembrane region" description="Helical" evidence="1">
    <location>
        <begin position="114"/>
        <end position="134"/>
    </location>
</feature>
<keyword evidence="3" id="KW-1185">Reference proteome</keyword>
<dbReference type="STRING" id="408015.SXIM_19150"/>
<feature type="transmembrane region" description="Helical" evidence="1">
    <location>
        <begin position="141"/>
        <end position="159"/>
    </location>
</feature>
<sequence>MPVRRDRLRRAGESAFGALLLTRMILMTLLALLMVTGGAWSSWDTARDALRPPQGAAGPLTLAACDRERCTGTFGPSGETVALYQRIGREPGETLEVALRPGTAEVVRTGAPGVLYACLPLAGSLLLAGIVIGGGLRMYRTAWATAGAGIALLATAFALW</sequence>
<dbReference type="HOGENOM" id="CLU_1685612_0_0_11"/>
<evidence type="ECO:0000256" key="1">
    <source>
        <dbReference type="SAM" id="Phobius"/>
    </source>
</evidence>
<reference evidence="2" key="1">
    <citation type="submission" date="2019-08" db="EMBL/GenBank/DDBJ databases">
        <title>Complete genome sequence of a mangrove-derived Streptomyces xiamenensis.</title>
        <authorList>
            <person name="Xu J."/>
        </authorList>
    </citation>
    <scope>NUCLEOTIDE SEQUENCE</scope>
    <source>
        <strain evidence="2">318</strain>
    </source>
</reference>
<dbReference type="AlphaFoldDB" id="A0A0F7FSY5"/>
<dbReference type="EMBL" id="CP009922">
    <property type="protein sequence ID" value="AKG43299.1"/>
    <property type="molecule type" value="Genomic_DNA"/>
</dbReference>